<keyword evidence="3" id="KW-1185">Reference proteome</keyword>
<evidence type="ECO:0000256" key="1">
    <source>
        <dbReference type="SAM" id="MobiDB-lite"/>
    </source>
</evidence>
<feature type="region of interest" description="Disordered" evidence="1">
    <location>
        <begin position="78"/>
        <end position="102"/>
    </location>
</feature>
<feature type="compositionally biased region" description="Basic residues" evidence="1">
    <location>
        <begin position="36"/>
        <end position="49"/>
    </location>
</feature>
<sequence>MSRCFPYPPPGYLRQGFAESIKLENEKVPSKTEQKTHKRSEKKQKKKERERKDKTHGLAKKFKHDDSLNVYKYDQLENSDLTEEHGPPVCYTSDGSQNSNKRKRETLFSSECRVNGNAVKIWFTLKKPCQSAASLSEETVSTSVRSDSTQEQCSSRSIKANRVTHVPEQNLWHNDERRSQIPSSETSVRDSEMQNAAFPYESLIEGWMPPLVELSDDNGDNWLFKVKQQGQTAAKTSKVDSGVTTCCGCATSWPSAQFVSEGDTYALPYTIPF</sequence>
<dbReference type="PANTHER" id="PTHR34660">
    <property type="entry name" value="MYB-LIKE PROTEIN X"/>
    <property type="match status" value="1"/>
</dbReference>
<dbReference type="EMBL" id="KN410287">
    <property type="protein sequence ID" value="KHG18305.1"/>
    <property type="molecule type" value="Genomic_DNA"/>
</dbReference>
<proteinExistence type="predicted"/>
<dbReference type="PANTHER" id="PTHR34660:SF7">
    <property type="entry name" value="DNA LIGASE-LIKE PROTEIN"/>
    <property type="match status" value="1"/>
</dbReference>
<protein>
    <submittedName>
        <fullName evidence="2">tRNA (Ile)-lysidine synthase</fullName>
    </submittedName>
</protein>
<name>A0A0B0NZV3_GOSAR</name>
<dbReference type="Proteomes" id="UP000032142">
    <property type="component" value="Unassembled WGS sequence"/>
</dbReference>
<gene>
    <name evidence="2" type="ORF">F383_23039</name>
</gene>
<organism evidence="2 3">
    <name type="scientific">Gossypium arboreum</name>
    <name type="common">Tree cotton</name>
    <name type="synonym">Gossypium nanking</name>
    <dbReference type="NCBI Taxonomy" id="29729"/>
    <lineage>
        <taxon>Eukaryota</taxon>
        <taxon>Viridiplantae</taxon>
        <taxon>Streptophyta</taxon>
        <taxon>Embryophyta</taxon>
        <taxon>Tracheophyta</taxon>
        <taxon>Spermatophyta</taxon>
        <taxon>Magnoliopsida</taxon>
        <taxon>eudicotyledons</taxon>
        <taxon>Gunneridae</taxon>
        <taxon>Pentapetalae</taxon>
        <taxon>rosids</taxon>
        <taxon>malvids</taxon>
        <taxon>Malvales</taxon>
        <taxon>Malvaceae</taxon>
        <taxon>Malvoideae</taxon>
        <taxon>Gossypium</taxon>
    </lineage>
</organism>
<feature type="region of interest" description="Disordered" evidence="1">
    <location>
        <begin position="23"/>
        <end position="63"/>
    </location>
</feature>
<dbReference type="AlphaFoldDB" id="A0A0B0NZV3"/>
<reference evidence="3" key="1">
    <citation type="submission" date="2014-09" db="EMBL/GenBank/DDBJ databases">
        <authorList>
            <person name="Mudge J."/>
            <person name="Ramaraj T."/>
            <person name="Lindquist I.E."/>
            <person name="Bharti A.K."/>
            <person name="Sundararajan A."/>
            <person name="Cameron C.T."/>
            <person name="Woodward J.E."/>
            <person name="May G.D."/>
            <person name="Brubaker C."/>
            <person name="Broadhvest J."/>
            <person name="Wilkins T.A."/>
        </authorList>
    </citation>
    <scope>NUCLEOTIDE SEQUENCE</scope>
    <source>
        <strain evidence="3">cv. AKA8401</strain>
    </source>
</reference>
<evidence type="ECO:0000313" key="2">
    <source>
        <dbReference type="EMBL" id="KHG18305.1"/>
    </source>
</evidence>
<feature type="compositionally biased region" description="Basic and acidic residues" evidence="1">
    <location>
        <begin position="23"/>
        <end position="35"/>
    </location>
</feature>
<evidence type="ECO:0000313" key="3">
    <source>
        <dbReference type="Proteomes" id="UP000032142"/>
    </source>
</evidence>
<accession>A0A0B0NZV3</accession>